<dbReference type="InterPro" id="IPR001509">
    <property type="entry name" value="Epimerase_deHydtase"/>
</dbReference>
<dbReference type="PANTHER" id="PTHR43000">
    <property type="entry name" value="DTDP-D-GLUCOSE 4,6-DEHYDRATASE-RELATED"/>
    <property type="match status" value="1"/>
</dbReference>
<dbReference type="Gene3D" id="3.40.50.720">
    <property type="entry name" value="NAD(P)-binding Rossmann-like Domain"/>
    <property type="match status" value="1"/>
</dbReference>
<sequence length="307" mass="35137">MQNPKLTILLTGATGFVGTNFVLQLHHKYNIIALVRQSSDVSKIDKFCKIYRYDESIESIQKVFESEKIDGVVHLASLVQSTNQPITDLKKLLNANILFGGYIIEEILKYETLFFVNAATFGSYCNSITYRPFTLYAAIKKAFEDIMYYYSLTSKTIFTNLLLFNNYGPHDSKYLFSYLNKISKTNEELKMSDGSQIVDYSHVYDVVNGFDSLIELIQKDPEFCKDKIFSLKGKERKTLKEVIETYESILGKKLNIKWGARPKRELEITQPWEGGETLPNWEQKISLEEGFRMLISDNVLSSGGGGH</sequence>
<evidence type="ECO:0000259" key="2">
    <source>
        <dbReference type="Pfam" id="PF01370"/>
    </source>
</evidence>
<dbReference type="Pfam" id="PF01370">
    <property type="entry name" value="Epimerase"/>
    <property type="match status" value="1"/>
</dbReference>
<dbReference type="RefSeq" id="WP_081003248.1">
    <property type="nucleotide sequence ID" value="NZ_JNOC01000169.1"/>
</dbReference>
<name>A0A0N1E5H6_9HELI</name>
<gene>
    <name evidence="3" type="ORF">HPU229334_03110</name>
</gene>
<dbReference type="SUPFAM" id="SSF51735">
    <property type="entry name" value="NAD(P)-binding Rossmann-fold domains"/>
    <property type="match status" value="1"/>
</dbReference>
<dbReference type="AlphaFoldDB" id="A0A0N1E5H6"/>
<dbReference type="PATRIC" id="fig|35818.11.peg.610"/>
<evidence type="ECO:0000313" key="4">
    <source>
        <dbReference type="Proteomes" id="UP000037997"/>
    </source>
</evidence>
<dbReference type="CDD" id="cd08946">
    <property type="entry name" value="SDR_e"/>
    <property type="match status" value="1"/>
</dbReference>
<comment type="similarity">
    <text evidence="1">Belongs to the NAD(P)-dependent epimerase/dehydratase family.</text>
</comment>
<dbReference type="EMBL" id="JNOC01000169">
    <property type="protein sequence ID" value="KPH51822.1"/>
    <property type="molecule type" value="Genomic_DNA"/>
</dbReference>
<organism evidence="3 4">
    <name type="scientific">Helicobacter pullorum</name>
    <dbReference type="NCBI Taxonomy" id="35818"/>
    <lineage>
        <taxon>Bacteria</taxon>
        <taxon>Pseudomonadati</taxon>
        <taxon>Campylobacterota</taxon>
        <taxon>Epsilonproteobacteria</taxon>
        <taxon>Campylobacterales</taxon>
        <taxon>Helicobacteraceae</taxon>
        <taxon>Helicobacter</taxon>
    </lineage>
</organism>
<dbReference type="Proteomes" id="UP000037997">
    <property type="component" value="Unassembled WGS sequence"/>
</dbReference>
<protein>
    <recommendedName>
        <fullName evidence="2">NAD-dependent epimerase/dehydratase domain-containing protein</fullName>
    </recommendedName>
</protein>
<feature type="domain" description="NAD-dependent epimerase/dehydratase" evidence="2">
    <location>
        <begin position="8"/>
        <end position="217"/>
    </location>
</feature>
<comment type="caution">
    <text evidence="3">The sequence shown here is derived from an EMBL/GenBank/DDBJ whole genome shotgun (WGS) entry which is preliminary data.</text>
</comment>
<reference evidence="3 4" key="1">
    <citation type="submission" date="2014-06" db="EMBL/GenBank/DDBJ databases">
        <title>Helicobacter pullorum isolates in fresh chicken meat - phenotypic and genotypic features.</title>
        <authorList>
            <person name="Borges V."/>
            <person name="Santos A."/>
            <person name="Correia C.B."/>
            <person name="Saraiva M."/>
            <person name="Menard A."/>
            <person name="Vieira L."/>
            <person name="Sampaio D.A."/>
            <person name="Gomes J.P."/>
            <person name="Oleastro M."/>
        </authorList>
    </citation>
    <scope>NUCLEOTIDE SEQUENCE [LARGE SCALE GENOMIC DNA]</scope>
    <source>
        <strain evidence="3 4">229334/12</strain>
    </source>
</reference>
<proteinExistence type="inferred from homology"/>
<evidence type="ECO:0000313" key="3">
    <source>
        <dbReference type="EMBL" id="KPH51822.1"/>
    </source>
</evidence>
<dbReference type="InterPro" id="IPR036291">
    <property type="entry name" value="NAD(P)-bd_dom_sf"/>
</dbReference>
<accession>A0A0N1E5H6</accession>
<evidence type="ECO:0000256" key="1">
    <source>
        <dbReference type="ARBA" id="ARBA00007637"/>
    </source>
</evidence>